<keyword evidence="2" id="KW-1185">Reference proteome</keyword>
<organism evidence="1 2">
    <name type="scientific">Parasponia andersonii</name>
    <name type="common">Sponia andersonii</name>
    <dbReference type="NCBI Taxonomy" id="3476"/>
    <lineage>
        <taxon>Eukaryota</taxon>
        <taxon>Viridiplantae</taxon>
        <taxon>Streptophyta</taxon>
        <taxon>Embryophyta</taxon>
        <taxon>Tracheophyta</taxon>
        <taxon>Spermatophyta</taxon>
        <taxon>Magnoliopsida</taxon>
        <taxon>eudicotyledons</taxon>
        <taxon>Gunneridae</taxon>
        <taxon>Pentapetalae</taxon>
        <taxon>rosids</taxon>
        <taxon>fabids</taxon>
        <taxon>Rosales</taxon>
        <taxon>Cannabaceae</taxon>
        <taxon>Parasponia</taxon>
    </lineage>
</organism>
<dbReference type="EMBL" id="JXTB01000614">
    <property type="protein sequence ID" value="PON35383.1"/>
    <property type="molecule type" value="Genomic_DNA"/>
</dbReference>
<evidence type="ECO:0000313" key="1">
    <source>
        <dbReference type="EMBL" id="PON35383.1"/>
    </source>
</evidence>
<comment type="caution">
    <text evidence="1">The sequence shown here is derived from an EMBL/GenBank/DDBJ whole genome shotgun (WGS) entry which is preliminary data.</text>
</comment>
<sequence>MSHEKSEEEDRWTMTSLKKDIPSSLRFHTKYTSQSTECQGKQDELAMLKDEVAALRLMVVCFPDHIHQLINMESEKMRKGMMEDMQKMESLISNEAFGTMKEESE</sequence>
<reference evidence="2" key="1">
    <citation type="submission" date="2016-06" db="EMBL/GenBank/DDBJ databases">
        <title>Parallel loss of symbiosis genes in relatives of nitrogen-fixing non-legume Parasponia.</title>
        <authorList>
            <person name="Van Velzen R."/>
            <person name="Holmer R."/>
            <person name="Bu F."/>
            <person name="Rutten L."/>
            <person name="Van Zeijl A."/>
            <person name="Liu W."/>
            <person name="Santuari L."/>
            <person name="Cao Q."/>
            <person name="Sharma T."/>
            <person name="Shen D."/>
            <person name="Roswanjaya Y."/>
            <person name="Wardhani T."/>
            <person name="Kalhor M.S."/>
            <person name="Jansen J."/>
            <person name="Van den Hoogen J."/>
            <person name="Gungor B."/>
            <person name="Hartog M."/>
            <person name="Hontelez J."/>
            <person name="Verver J."/>
            <person name="Yang W.-C."/>
            <person name="Schijlen E."/>
            <person name="Repin R."/>
            <person name="Schilthuizen M."/>
            <person name="Schranz E."/>
            <person name="Heidstra R."/>
            <person name="Miyata K."/>
            <person name="Fedorova E."/>
            <person name="Kohlen W."/>
            <person name="Bisseling T."/>
            <person name="Smit S."/>
            <person name="Geurts R."/>
        </authorList>
    </citation>
    <scope>NUCLEOTIDE SEQUENCE [LARGE SCALE GENOMIC DNA]</scope>
    <source>
        <strain evidence="2">cv. WU1-14</strain>
    </source>
</reference>
<evidence type="ECO:0000313" key="2">
    <source>
        <dbReference type="Proteomes" id="UP000237105"/>
    </source>
</evidence>
<protein>
    <submittedName>
        <fullName evidence="1">Uncharacterized protein</fullName>
    </submittedName>
</protein>
<proteinExistence type="predicted"/>
<gene>
    <name evidence="1" type="ORF">PanWU01x14_336750</name>
</gene>
<dbReference type="Proteomes" id="UP000237105">
    <property type="component" value="Unassembled WGS sequence"/>
</dbReference>
<dbReference type="OrthoDB" id="10431161at2759"/>
<accession>A0A2P5AFS6</accession>
<name>A0A2P5AFS6_PARAD</name>
<dbReference type="AlphaFoldDB" id="A0A2P5AFS6"/>